<evidence type="ECO:0000256" key="1">
    <source>
        <dbReference type="SAM" id="Phobius"/>
    </source>
</evidence>
<feature type="transmembrane region" description="Helical" evidence="1">
    <location>
        <begin position="12"/>
        <end position="33"/>
    </location>
</feature>
<comment type="caution">
    <text evidence="2">The sequence shown here is derived from an EMBL/GenBank/DDBJ whole genome shotgun (WGS) entry which is preliminary data.</text>
</comment>
<evidence type="ECO:0000313" key="2">
    <source>
        <dbReference type="EMBL" id="TCK06446.1"/>
    </source>
</evidence>
<keyword evidence="3" id="KW-1185">Reference proteome</keyword>
<evidence type="ECO:0008006" key="4">
    <source>
        <dbReference type="Google" id="ProtNLM"/>
    </source>
</evidence>
<sequence>MGEEKYQKIINIMGTAIAVLVILFILLSFYLFMFTELLSR</sequence>
<reference evidence="2 3" key="1">
    <citation type="submission" date="2019-03" db="EMBL/GenBank/DDBJ databases">
        <title>Genomic Encyclopedia of Archaeal and Bacterial Type Strains, Phase II (KMG-II): from individual species to whole genera.</title>
        <authorList>
            <person name="Goeker M."/>
        </authorList>
    </citation>
    <scope>NUCLEOTIDE SEQUENCE [LARGE SCALE GENOMIC DNA]</scope>
    <source>
        <strain evidence="2 3">DSM 24425</strain>
    </source>
</reference>
<dbReference type="Proteomes" id="UP000295777">
    <property type="component" value="Unassembled WGS sequence"/>
</dbReference>
<evidence type="ECO:0000313" key="3">
    <source>
        <dbReference type="Proteomes" id="UP000295777"/>
    </source>
</evidence>
<organism evidence="2 3">
    <name type="scientific">Phorcysia thermohydrogeniphila</name>
    <dbReference type="NCBI Taxonomy" id="936138"/>
    <lineage>
        <taxon>Bacteria</taxon>
        <taxon>Pseudomonadati</taxon>
        <taxon>Aquificota</taxon>
        <taxon>Aquificia</taxon>
        <taxon>Desulfurobacteriales</taxon>
        <taxon>Desulfurobacteriaceae</taxon>
        <taxon>Phorcysia</taxon>
    </lineage>
</organism>
<protein>
    <recommendedName>
        <fullName evidence="4">Cytochrome c oxidase subunit IIa family protein</fullName>
    </recommendedName>
</protein>
<proteinExistence type="predicted"/>
<gene>
    <name evidence="2" type="ORF">CLV27_0247</name>
</gene>
<dbReference type="AlphaFoldDB" id="A0A4V2PDW2"/>
<accession>A0A4V2PDW2</accession>
<keyword evidence="1" id="KW-0812">Transmembrane</keyword>
<keyword evidence="1" id="KW-1133">Transmembrane helix</keyword>
<dbReference type="RefSeq" id="WP_274542978.1">
    <property type="nucleotide sequence ID" value="NZ_SMFV01000001.1"/>
</dbReference>
<keyword evidence="1" id="KW-0472">Membrane</keyword>
<name>A0A4V2PDW2_9BACT</name>
<dbReference type="EMBL" id="SMFV01000001">
    <property type="protein sequence ID" value="TCK06446.1"/>
    <property type="molecule type" value="Genomic_DNA"/>
</dbReference>